<evidence type="ECO:0000313" key="2">
    <source>
        <dbReference type="Proteomes" id="UP000037397"/>
    </source>
</evidence>
<keyword evidence="2" id="KW-1185">Reference proteome</keyword>
<dbReference type="EMBL" id="LAIR01000002">
    <property type="protein sequence ID" value="KNX38698.1"/>
    <property type="molecule type" value="Genomic_DNA"/>
</dbReference>
<organism evidence="1 2">
    <name type="scientific">Luteipulveratus halotolerans</name>
    <dbReference type="NCBI Taxonomy" id="1631356"/>
    <lineage>
        <taxon>Bacteria</taxon>
        <taxon>Bacillati</taxon>
        <taxon>Actinomycetota</taxon>
        <taxon>Actinomycetes</taxon>
        <taxon>Micrococcales</taxon>
        <taxon>Dermacoccaceae</taxon>
        <taxon>Luteipulveratus</taxon>
    </lineage>
</organism>
<accession>A0A0L6CMD5</accession>
<sequence>MRDGEGRLLGHVHDLLADAESGIADWMVLDGPALGAFRAVPLACIRRRRSGVDLTVTYRDVMASPRLDDLRLDAEHERRLLAYWEHARRRDVGHDG</sequence>
<evidence type="ECO:0008006" key="3">
    <source>
        <dbReference type="Google" id="ProtNLM"/>
    </source>
</evidence>
<dbReference type="InterPro" id="IPR014747">
    <property type="entry name" value="Bac_photo_RC_H_C"/>
</dbReference>
<dbReference type="OrthoDB" id="3212150at2"/>
<dbReference type="AlphaFoldDB" id="A0A0L6CMD5"/>
<dbReference type="GO" id="GO:0019684">
    <property type="term" value="P:photosynthesis, light reaction"/>
    <property type="evidence" value="ECO:0007669"/>
    <property type="project" value="InterPro"/>
</dbReference>
<evidence type="ECO:0000313" key="1">
    <source>
        <dbReference type="EMBL" id="KNX38698.1"/>
    </source>
</evidence>
<reference evidence="2" key="1">
    <citation type="submission" date="2015-03" db="EMBL/GenBank/DDBJ databases">
        <title>Luteipulveratus halotolerans sp. nov., a novel actinobacterium (Dermacoccaceae) from Sarawak, Malaysia.</title>
        <authorList>
            <person name="Juboi H."/>
            <person name="Basik A."/>
            <person name="Shamsul S.S."/>
            <person name="Arnold P."/>
            <person name="Schmitt E.K."/>
            <person name="Sanglier J.-J."/>
            <person name="Yeo T."/>
        </authorList>
    </citation>
    <scope>NUCLEOTIDE SEQUENCE [LARGE SCALE GENOMIC DNA]</scope>
    <source>
        <strain evidence="2">C296001</strain>
    </source>
</reference>
<proteinExistence type="predicted"/>
<name>A0A0L6CMD5_9MICO</name>
<comment type="caution">
    <text evidence="1">The sequence shown here is derived from an EMBL/GenBank/DDBJ whole genome shotgun (WGS) entry which is preliminary data.</text>
</comment>
<dbReference type="InterPro" id="IPR011033">
    <property type="entry name" value="PRC_barrel-like_sf"/>
</dbReference>
<dbReference type="GO" id="GO:0030077">
    <property type="term" value="C:plasma membrane light-harvesting complex"/>
    <property type="evidence" value="ECO:0007669"/>
    <property type="project" value="InterPro"/>
</dbReference>
<protein>
    <recommendedName>
        <fullName evidence="3">PRC-barrel domain-containing protein</fullName>
    </recommendedName>
</protein>
<dbReference type="Proteomes" id="UP000037397">
    <property type="component" value="Unassembled WGS sequence"/>
</dbReference>
<dbReference type="RefSeq" id="WP_050671192.1">
    <property type="nucleotide sequence ID" value="NZ_LAIR01000002.1"/>
</dbReference>
<dbReference type="SUPFAM" id="SSF50346">
    <property type="entry name" value="PRC-barrel domain"/>
    <property type="match status" value="1"/>
</dbReference>
<dbReference type="Gene3D" id="3.90.50.10">
    <property type="entry name" value="Photosynthetic Reaction Center, subunit H, domain 2"/>
    <property type="match status" value="1"/>
</dbReference>
<gene>
    <name evidence="1" type="ORF">VV01_18620</name>
</gene>